<keyword evidence="2" id="KW-1133">Transmembrane helix</keyword>
<dbReference type="AlphaFoldDB" id="A0AAF3E9D6"/>
<feature type="compositionally biased region" description="Basic and acidic residues" evidence="1">
    <location>
        <begin position="1"/>
        <end position="10"/>
    </location>
</feature>
<feature type="region of interest" description="Disordered" evidence="1">
    <location>
        <begin position="1"/>
        <end position="35"/>
    </location>
</feature>
<sequence>MGQRRGRGEGEEGEEGPTPPLPPASTPPIPTTPHSLRQAYSESLHFSEFSTMLGRFVSCILFGCMLLVSSVLTQHADDHQEMRPIYSWENMGVPLKRAAPFQLEDAFPGPIAKRKQFYAWAGKRSGPQTWEIPAFEKRRFYAWAGRK</sequence>
<feature type="transmembrane region" description="Helical" evidence="2">
    <location>
        <begin position="52"/>
        <end position="73"/>
    </location>
</feature>
<evidence type="ECO:0000256" key="2">
    <source>
        <dbReference type="SAM" id="Phobius"/>
    </source>
</evidence>
<name>A0AAF3E9D6_9BILA</name>
<dbReference type="WBParaSite" id="MBELARI_LOCUS10528">
    <property type="protein sequence ID" value="MBELARI_LOCUS10528"/>
    <property type="gene ID" value="MBELARI_LOCUS10528"/>
</dbReference>
<evidence type="ECO:0000313" key="3">
    <source>
        <dbReference type="Proteomes" id="UP000887575"/>
    </source>
</evidence>
<reference evidence="4" key="1">
    <citation type="submission" date="2024-02" db="UniProtKB">
        <authorList>
            <consortium name="WormBaseParasite"/>
        </authorList>
    </citation>
    <scope>IDENTIFICATION</scope>
</reference>
<dbReference type="Proteomes" id="UP000887575">
    <property type="component" value="Unassembled WGS sequence"/>
</dbReference>
<protein>
    <submittedName>
        <fullName evidence="4">Uncharacterized protein</fullName>
    </submittedName>
</protein>
<proteinExistence type="predicted"/>
<keyword evidence="2" id="KW-0812">Transmembrane</keyword>
<keyword evidence="2" id="KW-0472">Membrane</keyword>
<keyword evidence="3" id="KW-1185">Reference proteome</keyword>
<accession>A0AAF3E9D6</accession>
<organism evidence="3 4">
    <name type="scientific">Mesorhabditis belari</name>
    <dbReference type="NCBI Taxonomy" id="2138241"/>
    <lineage>
        <taxon>Eukaryota</taxon>
        <taxon>Metazoa</taxon>
        <taxon>Ecdysozoa</taxon>
        <taxon>Nematoda</taxon>
        <taxon>Chromadorea</taxon>
        <taxon>Rhabditida</taxon>
        <taxon>Rhabditina</taxon>
        <taxon>Rhabditomorpha</taxon>
        <taxon>Rhabditoidea</taxon>
        <taxon>Rhabditidae</taxon>
        <taxon>Mesorhabditinae</taxon>
        <taxon>Mesorhabditis</taxon>
    </lineage>
</organism>
<feature type="compositionally biased region" description="Pro residues" evidence="1">
    <location>
        <begin position="17"/>
        <end position="31"/>
    </location>
</feature>
<evidence type="ECO:0000313" key="4">
    <source>
        <dbReference type="WBParaSite" id="MBELARI_LOCUS10528"/>
    </source>
</evidence>
<evidence type="ECO:0000256" key="1">
    <source>
        <dbReference type="SAM" id="MobiDB-lite"/>
    </source>
</evidence>